<accession>A0A7G9TAW4</accession>
<proteinExistence type="predicted"/>
<dbReference type="AlphaFoldDB" id="A0A7G9TAW4"/>
<dbReference type="EMBL" id="CP060731">
    <property type="protein sequence ID" value="QNN77239.1"/>
    <property type="molecule type" value="Genomic_DNA"/>
</dbReference>
<evidence type="ECO:0000313" key="2">
    <source>
        <dbReference type="Proteomes" id="UP000515838"/>
    </source>
</evidence>
<organism evidence="1 2">
    <name type="scientific">Pseudoxanthomonas mexicana</name>
    <dbReference type="NCBI Taxonomy" id="128785"/>
    <lineage>
        <taxon>Bacteria</taxon>
        <taxon>Pseudomonadati</taxon>
        <taxon>Pseudomonadota</taxon>
        <taxon>Gammaproteobacteria</taxon>
        <taxon>Lysobacterales</taxon>
        <taxon>Lysobacteraceae</taxon>
        <taxon>Pseudoxanthomonas</taxon>
    </lineage>
</organism>
<sequence length="110" mass="11869">MADHTPAFGPLLTKVQGDAHLSPIACTNRDLMRRTALRVLMMTPEELSAQAKAGPEEHAARCQIVADLHDYVTGEASNYAAALDRLRWAARDAGIAPLAEHPEGHTHAHA</sequence>
<dbReference type="RefSeq" id="WP_187572887.1">
    <property type="nucleotide sequence ID" value="NZ_CP060731.1"/>
</dbReference>
<name>A0A7G9TAW4_PSEMX</name>
<dbReference type="Proteomes" id="UP000515838">
    <property type="component" value="Chromosome"/>
</dbReference>
<protein>
    <submittedName>
        <fullName evidence="1">Uncharacterized protein</fullName>
    </submittedName>
</protein>
<gene>
    <name evidence="1" type="ORF">IAE60_15120</name>
</gene>
<evidence type="ECO:0000313" key="1">
    <source>
        <dbReference type="EMBL" id="QNN77239.1"/>
    </source>
</evidence>
<dbReference type="GeneID" id="81472316"/>
<reference evidence="1 2" key="1">
    <citation type="submission" date="2020-08" db="EMBL/GenBank/DDBJ databases">
        <title>Streptomycin Non-resistant strain, P. mexicana.</title>
        <authorList>
            <person name="Ganesh-Kumar S."/>
            <person name="Zhe T."/>
            <person name="Yu Z."/>
            <person name="Min Y."/>
        </authorList>
    </citation>
    <scope>NUCLEOTIDE SEQUENCE [LARGE SCALE GENOMIC DNA]</scope>
    <source>
        <strain evidence="1 2">GTZY2</strain>
    </source>
</reference>